<organism evidence="2 3">
    <name type="scientific">Taxus chinensis</name>
    <name type="common">Chinese yew</name>
    <name type="synonym">Taxus wallichiana var. chinensis</name>
    <dbReference type="NCBI Taxonomy" id="29808"/>
    <lineage>
        <taxon>Eukaryota</taxon>
        <taxon>Viridiplantae</taxon>
        <taxon>Streptophyta</taxon>
        <taxon>Embryophyta</taxon>
        <taxon>Tracheophyta</taxon>
        <taxon>Spermatophyta</taxon>
        <taxon>Pinopsida</taxon>
        <taxon>Pinidae</taxon>
        <taxon>Conifers II</taxon>
        <taxon>Cupressales</taxon>
        <taxon>Taxaceae</taxon>
        <taxon>Taxus</taxon>
    </lineage>
</organism>
<sequence length="68" mass="7524">MVTFTTNSWKVTKGDLVVARGKKVGTLYLSTCITDSFSVLSTSDSDASMWHNRLGHMSQKGMQILKVK</sequence>
<dbReference type="OMA" id="VCEHCIL"/>
<gene>
    <name evidence="2" type="ORF">KI387_008877</name>
</gene>
<protein>
    <recommendedName>
        <fullName evidence="1">GAG-pre-integrase domain-containing protein</fullName>
    </recommendedName>
</protein>
<feature type="domain" description="GAG-pre-integrase" evidence="1">
    <location>
        <begin position="28"/>
        <end position="65"/>
    </location>
</feature>
<keyword evidence="3" id="KW-1185">Reference proteome</keyword>
<dbReference type="InterPro" id="IPR025724">
    <property type="entry name" value="GAG-pre-integrase_dom"/>
</dbReference>
<feature type="non-terminal residue" evidence="2">
    <location>
        <position position="68"/>
    </location>
</feature>
<dbReference type="EMBL" id="JAHRHJ020000008">
    <property type="protein sequence ID" value="KAH9304473.1"/>
    <property type="molecule type" value="Genomic_DNA"/>
</dbReference>
<accession>A0AA38CW02</accession>
<name>A0AA38CW02_TAXCH</name>
<reference evidence="2 3" key="1">
    <citation type="journal article" date="2021" name="Nat. Plants">
        <title>The Taxus genome provides insights into paclitaxel biosynthesis.</title>
        <authorList>
            <person name="Xiong X."/>
            <person name="Gou J."/>
            <person name="Liao Q."/>
            <person name="Li Y."/>
            <person name="Zhou Q."/>
            <person name="Bi G."/>
            <person name="Li C."/>
            <person name="Du R."/>
            <person name="Wang X."/>
            <person name="Sun T."/>
            <person name="Guo L."/>
            <person name="Liang H."/>
            <person name="Lu P."/>
            <person name="Wu Y."/>
            <person name="Zhang Z."/>
            <person name="Ro D.K."/>
            <person name="Shang Y."/>
            <person name="Huang S."/>
            <person name="Yan J."/>
        </authorList>
    </citation>
    <scope>NUCLEOTIDE SEQUENCE [LARGE SCALE GENOMIC DNA]</scope>
    <source>
        <strain evidence="2">Ta-2019</strain>
    </source>
</reference>
<evidence type="ECO:0000313" key="3">
    <source>
        <dbReference type="Proteomes" id="UP000824469"/>
    </source>
</evidence>
<proteinExistence type="predicted"/>
<evidence type="ECO:0000313" key="2">
    <source>
        <dbReference type="EMBL" id="KAH9304473.1"/>
    </source>
</evidence>
<dbReference type="AlphaFoldDB" id="A0AA38CW02"/>
<evidence type="ECO:0000259" key="1">
    <source>
        <dbReference type="Pfam" id="PF13976"/>
    </source>
</evidence>
<dbReference type="Proteomes" id="UP000824469">
    <property type="component" value="Unassembled WGS sequence"/>
</dbReference>
<comment type="caution">
    <text evidence="2">The sequence shown here is derived from an EMBL/GenBank/DDBJ whole genome shotgun (WGS) entry which is preliminary data.</text>
</comment>
<dbReference type="Pfam" id="PF13976">
    <property type="entry name" value="gag_pre-integrs"/>
    <property type="match status" value="1"/>
</dbReference>